<evidence type="ECO:0000256" key="2">
    <source>
        <dbReference type="SAM" id="MobiDB-lite"/>
    </source>
</evidence>
<dbReference type="GO" id="GO:0010506">
    <property type="term" value="P:regulation of autophagy"/>
    <property type="evidence" value="ECO:0007669"/>
    <property type="project" value="TreeGrafter"/>
</dbReference>
<feature type="region of interest" description="Disordered" evidence="2">
    <location>
        <begin position="339"/>
        <end position="361"/>
    </location>
</feature>
<reference evidence="5" key="1">
    <citation type="submission" date="2022-11" db="UniProtKB">
        <authorList>
            <consortium name="WormBaseParasite"/>
        </authorList>
    </citation>
    <scope>IDENTIFICATION</scope>
</reference>
<dbReference type="PROSITE" id="PS51339">
    <property type="entry name" value="PPASE_MYOTUBULARIN"/>
    <property type="match status" value="1"/>
</dbReference>
<evidence type="ECO:0000259" key="3">
    <source>
        <dbReference type="PROSITE" id="PS51339"/>
    </source>
</evidence>
<dbReference type="PANTHER" id="PTHR10807:SF75">
    <property type="entry name" value="PHOSPHATIDYLINOSITOL-3-PHOSPHATE PHOSPHATASE"/>
    <property type="match status" value="1"/>
</dbReference>
<dbReference type="InterPro" id="IPR010569">
    <property type="entry name" value="Myotubularin-like_Pase_dom"/>
</dbReference>
<dbReference type="GO" id="GO:0046856">
    <property type="term" value="P:phosphatidylinositol dephosphorylation"/>
    <property type="evidence" value="ECO:0007669"/>
    <property type="project" value="TreeGrafter"/>
</dbReference>
<comment type="similarity">
    <text evidence="1">Belongs to the protein-tyrosine phosphatase family. Non-receptor class myotubularin subfamily.</text>
</comment>
<dbReference type="GO" id="GO:0005737">
    <property type="term" value="C:cytoplasm"/>
    <property type="evidence" value="ECO:0007669"/>
    <property type="project" value="TreeGrafter"/>
</dbReference>
<dbReference type="GO" id="GO:0016020">
    <property type="term" value="C:membrane"/>
    <property type="evidence" value="ECO:0007669"/>
    <property type="project" value="TreeGrafter"/>
</dbReference>
<dbReference type="PANTHER" id="PTHR10807">
    <property type="entry name" value="MYOTUBULARIN-RELATED"/>
    <property type="match status" value="1"/>
</dbReference>
<proteinExistence type="inferred from homology"/>
<dbReference type="InterPro" id="IPR029021">
    <property type="entry name" value="Prot-tyrosine_phosphatase-like"/>
</dbReference>
<dbReference type="InterPro" id="IPR030564">
    <property type="entry name" value="Myotubularin"/>
</dbReference>
<feature type="domain" description="Myotubularin phosphatase" evidence="3">
    <location>
        <begin position="208"/>
        <end position="361"/>
    </location>
</feature>
<dbReference type="Pfam" id="PF06602">
    <property type="entry name" value="Myotub-related"/>
    <property type="match status" value="1"/>
</dbReference>
<name>A0A915IA29_ROMCU</name>
<dbReference type="GO" id="GO:0019903">
    <property type="term" value="F:protein phosphatase binding"/>
    <property type="evidence" value="ECO:0007669"/>
    <property type="project" value="TreeGrafter"/>
</dbReference>
<evidence type="ECO:0000313" key="4">
    <source>
        <dbReference type="Proteomes" id="UP000887565"/>
    </source>
</evidence>
<sequence length="361" mass="41275">MPNKDPSSAASTKLPFPLFPAEILIVETHFSAQTSLSSTTNLPSAQDFRYSNDKISSDHKNSLYLTNYRLFVLFSHRRSEKLKKNENKTVNADNVVKNSFAFYNIVLRSIDSVDLRDMLFLYVFCKMGHLAKIAFDNNETCAHWFKLIYEAASPRQSLRDIFAFGFFEQCRNSSDDQVDRKLFSDDLNDYALHSGIEMTSLSPDGGDLDSFDIVRREFDRLRYNSKFWRITDLNCRQNATYRLCSTYPKFWIVPASLTDDQLESAARYRSRRRTAAVVWRHPMNGAVLVRCSQPESGLFGWRSSSDEYLLQSIREAAYCDSPRHRTAFLSCNGNGLQNDNSDTGEHSKCSGNGNLGEQNPP</sequence>
<feature type="compositionally biased region" description="Polar residues" evidence="2">
    <location>
        <begin position="349"/>
        <end position="361"/>
    </location>
</feature>
<dbReference type="AlphaFoldDB" id="A0A915IA29"/>
<evidence type="ECO:0000313" key="5">
    <source>
        <dbReference type="WBParaSite" id="nRc.2.0.1.t10628-RA"/>
    </source>
</evidence>
<keyword evidence="4" id="KW-1185">Reference proteome</keyword>
<dbReference type="SUPFAM" id="SSF50729">
    <property type="entry name" value="PH domain-like"/>
    <property type="match status" value="1"/>
</dbReference>
<protein>
    <submittedName>
        <fullName evidence="5">Myotubularin phosphatase domain-containing protein</fullName>
    </submittedName>
</protein>
<dbReference type="GO" id="GO:0052629">
    <property type="term" value="F:phosphatidylinositol-3,5-bisphosphate 3-phosphatase activity"/>
    <property type="evidence" value="ECO:0007669"/>
    <property type="project" value="TreeGrafter"/>
</dbReference>
<evidence type="ECO:0000256" key="1">
    <source>
        <dbReference type="ARBA" id="ARBA00007471"/>
    </source>
</evidence>
<dbReference type="GO" id="GO:0004438">
    <property type="term" value="F:phosphatidylinositol-3-phosphate phosphatase activity"/>
    <property type="evidence" value="ECO:0007669"/>
    <property type="project" value="TreeGrafter"/>
</dbReference>
<dbReference type="Proteomes" id="UP000887565">
    <property type="component" value="Unplaced"/>
</dbReference>
<organism evidence="4 5">
    <name type="scientific">Romanomermis culicivorax</name>
    <name type="common">Nematode worm</name>
    <dbReference type="NCBI Taxonomy" id="13658"/>
    <lineage>
        <taxon>Eukaryota</taxon>
        <taxon>Metazoa</taxon>
        <taxon>Ecdysozoa</taxon>
        <taxon>Nematoda</taxon>
        <taxon>Enoplea</taxon>
        <taxon>Dorylaimia</taxon>
        <taxon>Mermithida</taxon>
        <taxon>Mermithoidea</taxon>
        <taxon>Mermithidae</taxon>
        <taxon>Romanomermis</taxon>
    </lineage>
</organism>
<dbReference type="SUPFAM" id="SSF52799">
    <property type="entry name" value="(Phosphotyrosine protein) phosphatases II"/>
    <property type="match status" value="1"/>
</dbReference>
<dbReference type="WBParaSite" id="nRc.2.0.1.t10628-RA">
    <property type="protein sequence ID" value="nRc.2.0.1.t10628-RA"/>
    <property type="gene ID" value="nRc.2.0.1.g10628"/>
</dbReference>
<accession>A0A915IA29</accession>